<dbReference type="SUPFAM" id="SSF55785">
    <property type="entry name" value="PYP-like sensor domain (PAS domain)"/>
    <property type="match status" value="1"/>
</dbReference>
<dbReference type="GO" id="GO:0043709">
    <property type="term" value="P:cell adhesion involved in single-species biofilm formation"/>
    <property type="evidence" value="ECO:0007669"/>
    <property type="project" value="TreeGrafter"/>
</dbReference>
<dbReference type="CDD" id="cd01949">
    <property type="entry name" value="GGDEF"/>
    <property type="match status" value="1"/>
</dbReference>
<dbReference type="AlphaFoldDB" id="A0A451G4H5"/>
<dbReference type="PANTHER" id="PTHR45138:SF9">
    <property type="entry name" value="DIGUANYLATE CYCLASE DGCM-RELATED"/>
    <property type="match status" value="1"/>
</dbReference>
<evidence type="ECO:0000313" key="6">
    <source>
        <dbReference type="Proteomes" id="UP000285478"/>
    </source>
</evidence>
<feature type="domain" description="GGDEF" evidence="4">
    <location>
        <begin position="278"/>
        <end position="414"/>
    </location>
</feature>
<dbReference type="InterPro" id="IPR000160">
    <property type="entry name" value="GGDEF_dom"/>
</dbReference>
<dbReference type="Pfam" id="PF00990">
    <property type="entry name" value="GGDEF"/>
    <property type="match status" value="1"/>
</dbReference>
<dbReference type="EMBL" id="CP035033">
    <property type="protein sequence ID" value="QAB14374.1"/>
    <property type="molecule type" value="Genomic_DNA"/>
</dbReference>
<dbReference type="SUPFAM" id="SSF55073">
    <property type="entry name" value="Nucleotide cyclase"/>
    <property type="match status" value="1"/>
</dbReference>
<dbReference type="PANTHER" id="PTHR45138">
    <property type="entry name" value="REGULATORY COMPONENTS OF SENSORY TRANSDUCTION SYSTEM"/>
    <property type="match status" value="1"/>
</dbReference>
<reference evidence="5 6" key="1">
    <citation type="journal article" date="2018" name="Environ. Microbiol.">
        <title>Genomes of ubiquitous marine and hypersaline Hydrogenovibrio, Thiomicrorhabdus and Thiomicrospira spp. encode a diversity of mechanisms to sustain chemolithoautotrophy in heterogeneous environments.</title>
        <authorList>
            <person name="Scott K.M."/>
            <person name="Williams J."/>
            <person name="Porter C.M.B."/>
            <person name="Russel S."/>
            <person name="Harmer T.L."/>
            <person name="Paul J.H."/>
            <person name="Antonen K.M."/>
            <person name="Bridges M.K."/>
            <person name="Camper G.J."/>
            <person name="Campla C.K."/>
            <person name="Casella L.G."/>
            <person name="Chase E."/>
            <person name="Conrad J.W."/>
            <person name="Cruz M.C."/>
            <person name="Dunlap D.S."/>
            <person name="Duran L."/>
            <person name="Fahsbender E.M."/>
            <person name="Goldsmith D.B."/>
            <person name="Keeley R.F."/>
            <person name="Kondoff M.R."/>
            <person name="Kussy B.I."/>
            <person name="Lane M.K."/>
            <person name="Lawler S."/>
            <person name="Leigh B.A."/>
            <person name="Lewis C."/>
            <person name="Lostal L.M."/>
            <person name="Marking D."/>
            <person name="Mancera P.A."/>
            <person name="McClenthan E.C."/>
            <person name="McIntyre E.A."/>
            <person name="Mine J.A."/>
            <person name="Modi S."/>
            <person name="Moore B.D."/>
            <person name="Morgan W.A."/>
            <person name="Nelson K.M."/>
            <person name="Nguyen K.N."/>
            <person name="Ogburn N."/>
            <person name="Parrino D.G."/>
            <person name="Pedapudi A.D."/>
            <person name="Pelham R.P."/>
            <person name="Preece A.M."/>
            <person name="Rampersad E.A."/>
            <person name="Richardson J.C."/>
            <person name="Rodgers C.M."/>
            <person name="Schaffer B.L."/>
            <person name="Sheridan N.E."/>
            <person name="Solone M.R."/>
            <person name="Staley Z.R."/>
            <person name="Tabuchi M."/>
            <person name="Waide R.J."/>
            <person name="Wanjugi P.W."/>
            <person name="Young S."/>
            <person name="Clum A."/>
            <person name="Daum C."/>
            <person name="Huntemann M."/>
            <person name="Ivanova N."/>
            <person name="Kyrpides N."/>
            <person name="Mikhailova N."/>
            <person name="Palaniappan K."/>
            <person name="Pillay M."/>
            <person name="Reddy T.B.K."/>
            <person name="Shapiro N."/>
            <person name="Stamatis D."/>
            <person name="Varghese N."/>
            <person name="Woyke T."/>
            <person name="Boden R."/>
            <person name="Freyermuth S.K."/>
            <person name="Kerfeld C.A."/>
        </authorList>
    </citation>
    <scope>NUCLEOTIDE SEQUENCE [LARGE SCALE GENOMIC DNA]</scope>
    <source>
        <strain evidence="5 6">JR-2</strain>
    </source>
</reference>
<dbReference type="GO" id="GO:0052621">
    <property type="term" value="F:diguanylate cyclase activity"/>
    <property type="evidence" value="ECO:0007669"/>
    <property type="project" value="UniProtKB-EC"/>
</dbReference>
<organism evidence="5 6">
    <name type="scientific">Hydrogenovibrio thermophilus</name>
    <dbReference type="NCBI Taxonomy" id="265883"/>
    <lineage>
        <taxon>Bacteria</taxon>
        <taxon>Pseudomonadati</taxon>
        <taxon>Pseudomonadota</taxon>
        <taxon>Gammaproteobacteria</taxon>
        <taxon>Thiotrichales</taxon>
        <taxon>Piscirickettsiaceae</taxon>
        <taxon>Hydrogenovibrio</taxon>
    </lineage>
</organism>
<dbReference type="SMART" id="SM00267">
    <property type="entry name" value="GGDEF"/>
    <property type="match status" value="1"/>
</dbReference>
<dbReference type="FunFam" id="3.30.70.270:FF:000001">
    <property type="entry name" value="Diguanylate cyclase domain protein"/>
    <property type="match status" value="1"/>
</dbReference>
<evidence type="ECO:0000256" key="2">
    <source>
        <dbReference type="ARBA" id="ARBA00012528"/>
    </source>
</evidence>
<dbReference type="InterPro" id="IPR043128">
    <property type="entry name" value="Rev_trsase/Diguanyl_cyclase"/>
</dbReference>
<accession>A0A451G4H5</accession>
<dbReference type="NCBIfam" id="TIGR00254">
    <property type="entry name" value="GGDEF"/>
    <property type="match status" value="1"/>
</dbReference>
<dbReference type="InterPro" id="IPR050469">
    <property type="entry name" value="Diguanylate_Cyclase"/>
</dbReference>
<comment type="cofactor">
    <cofactor evidence="1">
        <name>Mg(2+)</name>
        <dbReference type="ChEBI" id="CHEBI:18420"/>
    </cofactor>
</comment>
<evidence type="ECO:0000259" key="4">
    <source>
        <dbReference type="PROSITE" id="PS50887"/>
    </source>
</evidence>
<dbReference type="GO" id="GO:0005886">
    <property type="term" value="C:plasma membrane"/>
    <property type="evidence" value="ECO:0007669"/>
    <property type="project" value="TreeGrafter"/>
</dbReference>
<sequence>MSDSTLILPMNTHWNEIQTLINAETQLRDFCDHLSQYLITSLSANTCGIFLKMTESQTLKQVFVTENASFSPTSDLKIGQLCLNNDQLFIPLSVGTSLIGVIALQKVTEKVLQAKQVELAQIGLEVSLKLNTMINEQRLNRKIRVINEHLLSYETDPDGHITNVSQALSDELGVNKQTVIGERESRLFPHALIENDTKGKVIKFASPSGTPVWLRSNQVFNFDFMGEKHGQYHLYENITDLKKAELRSITDDLTGLYNRRYFNEIFSREIDHAVRYQEIVAFIIIDIDNFKKYNDTYGHHAGDITLTRVAKTLRECFRRKGDYVFRLGGEEFGVICNVTQSQDAETLANITREQVEALQLPHTGNPHRVVTISSGVAFVDANHLADSNELYKMADQALYEAKNQGRNRVNVSGSRDDIEFF</sequence>
<name>A0A451G4H5_9GAMM</name>
<dbReference type="InterPro" id="IPR029787">
    <property type="entry name" value="Nucleotide_cyclase"/>
</dbReference>
<dbReference type="GO" id="GO:1902201">
    <property type="term" value="P:negative regulation of bacterial-type flagellum-dependent cell motility"/>
    <property type="evidence" value="ECO:0007669"/>
    <property type="project" value="TreeGrafter"/>
</dbReference>
<dbReference type="InterPro" id="IPR035965">
    <property type="entry name" value="PAS-like_dom_sf"/>
</dbReference>
<dbReference type="EC" id="2.7.7.65" evidence="2"/>
<evidence type="ECO:0000256" key="1">
    <source>
        <dbReference type="ARBA" id="ARBA00001946"/>
    </source>
</evidence>
<comment type="catalytic activity">
    <reaction evidence="3">
        <text>2 GTP = 3',3'-c-di-GMP + 2 diphosphate</text>
        <dbReference type="Rhea" id="RHEA:24898"/>
        <dbReference type="ChEBI" id="CHEBI:33019"/>
        <dbReference type="ChEBI" id="CHEBI:37565"/>
        <dbReference type="ChEBI" id="CHEBI:58805"/>
        <dbReference type="EC" id="2.7.7.65"/>
    </reaction>
</comment>
<dbReference type="PROSITE" id="PS50887">
    <property type="entry name" value="GGDEF"/>
    <property type="match status" value="1"/>
</dbReference>
<dbReference type="RefSeq" id="WP_128384190.1">
    <property type="nucleotide sequence ID" value="NZ_CP035033.1"/>
</dbReference>
<evidence type="ECO:0000313" key="5">
    <source>
        <dbReference type="EMBL" id="QAB14374.1"/>
    </source>
</evidence>
<gene>
    <name evidence="5" type="ORF">EPV75_01145</name>
</gene>
<evidence type="ECO:0000256" key="3">
    <source>
        <dbReference type="ARBA" id="ARBA00034247"/>
    </source>
</evidence>
<dbReference type="KEGG" id="htr:EPV75_01145"/>
<protein>
    <recommendedName>
        <fullName evidence="2">diguanylate cyclase</fullName>
        <ecNumber evidence="2">2.7.7.65</ecNumber>
    </recommendedName>
</protein>
<dbReference type="Proteomes" id="UP000285478">
    <property type="component" value="Chromosome"/>
</dbReference>
<dbReference type="Gene3D" id="3.30.70.270">
    <property type="match status" value="1"/>
</dbReference>
<keyword evidence="6" id="KW-1185">Reference proteome</keyword>
<proteinExistence type="predicted"/>